<proteinExistence type="predicted"/>
<dbReference type="Proteomes" id="UP001597413">
    <property type="component" value="Unassembled WGS sequence"/>
</dbReference>
<dbReference type="Pfam" id="PF13670">
    <property type="entry name" value="PepSY_2"/>
    <property type="match status" value="1"/>
</dbReference>
<evidence type="ECO:0000313" key="5">
    <source>
        <dbReference type="Proteomes" id="UP001597413"/>
    </source>
</evidence>
<feature type="signal peptide" evidence="2">
    <location>
        <begin position="1"/>
        <end position="22"/>
    </location>
</feature>
<evidence type="ECO:0000313" key="4">
    <source>
        <dbReference type="EMBL" id="MFD2174966.1"/>
    </source>
</evidence>
<comment type="caution">
    <text evidence="4">The sequence shown here is derived from an EMBL/GenBank/DDBJ whole genome shotgun (WGS) entry which is preliminary data.</text>
</comment>
<gene>
    <name evidence="4" type="ORF">ACFSM0_12795</name>
</gene>
<feature type="region of interest" description="Disordered" evidence="1">
    <location>
        <begin position="88"/>
        <end position="117"/>
    </location>
</feature>
<accession>A0ABW5AAW1</accession>
<reference evidence="5" key="1">
    <citation type="journal article" date="2019" name="Int. J. Syst. Evol. Microbiol.">
        <title>The Global Catalogue of Microorganisms (GCM) 10K type strain sequencing project: providing services to taxonomists for standard genome sequencing and annotation.</title>
        <authorList>
            <consortium name="The Broad Institute Genomics Platform"/>
            <consortium name="The Broad Institute Genome Sequencing Center for Infectious Disease"/>
            <person name="Wu L."/>
            <person name="Ma J."/>
        </authorList>
    </citation>
    <scope>NUCLEOTIDE SEQUENCE [LARGE SCALE GENOMIC DNA]</scope>
    <source>
        <strain evidence="5">CCUG 55131</strain>
    </source>
</reference>
<keyword evidence="2" id="KW-0732">Signal</keyword>
<evidence type="ECO:0000259" key="3">
    <source>
        <dbReference type="Pfam" id="PF13670"/>
    </source>
</evidence>
<dbReference type="RefSeq" id="WP_377390954.1">
    <property type="nucleotide sequence ID" value="NZ_JBHUIX010000013.1"/>
</dbReference>
<feature type="domain" description="PepSY" evidence="3">
    <location>
        <begin position="9"/>
        <end position="88"/>
    </location>
</feature>
<evidence type="ECO:0000256" key="1">
    <source>
        <dbReference type="SAM" id="MobiDB-lite"/>
    </source>
</evidence>
<feature type="compositionally biased region" description="Basic residues" evidence="1">
    <location>
        <begin position="108"/>
        <end position="117"/>
    </location>
</feature>
<name>A0ABW5AAW1_9RHOB</name>
<dbReference type="EMBL" id="JBHUIX010000013">
    <property type="protein sequence ID" value="MFD2174966.1"/>
    <property type="molecule type" value="Genomic_DNA"/>
</dbReference>
<organism evidence="4 5">
    <name type="scientific">Rhodobacter lacus</name>
    <dbReference type="NCBI Taxonomy" id="1641972"/>
    <lineage>
        <taxon>Bacteria</taxon>
        <taxon>Pseudomonadati</taxon>
        <taxon>Pseudomonadota</taxon>
        <taxon>Alphaproteobacteria</taxon>
        <taxon>Rhodobacterales</taxon>
        <taxon>Rhodobacter group</taxon>
        <taxon>Rhodobacter</taxon>
    </lineage>
</organism>
<evidence type="ECO:0000256" key="2">
    <source>
        <dbReference type="SAM" id="SignalP"/>
    </source>
</evidence>
<dbReference type="InterPro" id="IPR025711">
    <property type="entry name" value="PepSY"/>
</dbReference>
<keyword evidence="5" id="KW-1185">Reference proteome</keyword>
<feature type="chain" id="PRO_5046833685" evidence="2">
    <location>
        <begin position="23"/>
        <end position="117"/>
    </location>
</feature>
<protein>
    <submittedName>
        <fullName evidence="4">PepSY domain-containing protein</fullName>
    </submittedName>
</protein>
<sequence>MTKLLPLPLLLAALVAATPASAHEMARCNVPMADWQPREAVQAALEGAGLSVVRIKIDDGCYEVDAVDTTGQRLWMRLDPGSLAVLRQGIPHRRHGGGDDDDDDQKSGGRRKHASPD</sequence>